<reference evidence="4" key="1">
    <citation type="submission" date="2013-07" db="EMBL/GenBank/DDBJ databases">
        <title>Sub-species coevolution in mutualistic symbiosis.</title>
        <authorList>
            <person name="Murfin K."/>
            <person name="Klassen J."/>
            <person name="Lee M."/>
            <person name="Forst S."/>
            <person name="Stock P."/>
            <person name="Goodrich-Blair H."/>
        </authorList>
    </citation>
    <scope>NUCLEOTIDE SEQUENCE [LARGE SCALE GENOMIC DNA]</scope>
    <source>
        <strain evidence="4">Kraussei Quebec</strain>
    </source>
</reference>
<dbReference type="HOGENOM" id="CLU_1538732_0_0_6"/>
<evidence type="ECO:0000313" key="4">
    <source>
        <dbReference type="EMBL" id="CDH18572.1"/>
    </source>
</evidence>
<gene>
    <name evidence="4" type="ORF">XBKQ1_1360001</name>
</gene>
<dbReference type="SUPFAM" id="SSF51197">
    <property type="entry name" value="Clavaminate synthase-like"/>
    <property type="match status" value="1"/>
</dbReference>
<dbReference type="InterPro" id="IPR050295">
    <property type="entry name" value="Plant_2OG-oxidoreductases"/>
</dbReference>
<sequence>MQYFAMKILEAILKRLNIPIELWDKATGYSLSGRGTYHFTFNHFRPSVRARGLNIHKDSGWITILRSLEPGLEIFRKQEWIPILPKEDNFIVNFGCAMEILTRDTDIPVAAVAHRVTEQKERNLSDRFSYALFVDSSLDKELCEGLYRYHPTDGLLLEANFEEFLDNIVHKTYEKDTQGLY</sequence>
<dbReference type="Proteomes" id="UP000028500">
    <property type="component" value="Unassembled WGS sequence"/>
</dbReference>
<keyword evidence="5" id="KW-1185">Reference proteome</keyword>
<organism evidence="4 5">
    <name type="scientific">Xenorhabdus bovienii str. kraussei Quebec</name>
    <dbReference type="NCBI Taxonomy" id="1398203"/>
    <lineage>
        <taxon>Bacteria</taxon>
        <taxon>Pseudomonadati</taxon>
        <taxon>Pseudomonadota</taxon>
        <taxon>Gammaproteobacteria</taxon>
        <taxon>Enterobacterales</taxon>
        <taxon>Morganellaceae</taxon>
        <taxon>Xenorhabdus</taxon>
    </lineage>
</organism>
<feature type="domain" description="Fe2OG dioxygenase" evidence="3">
    <location>
        <begin position="34"/>
        <end position="136"/>
    </location>
</feature>
<dbReference type="GO" id="GO:0046872">
    <property type="term" value="F:metal ion binding"/>
    <property type="evidence" value="ECO:0007669"/>
    <property type="project" value="UniProtKB-KW"/>
</dbReference>
<evidence type="ECO:0000259" key="3">
    <source>
        <dbReference type="PROSITE" id="PS51471"/>
    </source>
</evidence>
<dbReference type="Pfam" id="PF03171">
    <property type="entry name" value="2OG-FeII_Oxy"/>
    <property type="match status" value="1"/>
</dbReference>
<evidence type="ECO:0000313" key="5">
    <source>
        <dbReference type="Proteomes" id="UP000028500"/>
    </source>
</evidence>
<dbReference type="RefSeq" id="WP_038246153.1">
    <property type="nucleotide sequence ID" value="NZ_CAWLZI010000131.1"/>
</dbReference>
<proteinExistence type="predicted"/>
<accession>A0A077PD46</accession>
<keyword evidence="2" id="KW-0408">Iron</keyword>
<protein>
    <recommendedName>
        <fullName evidence="3">Fe2OG dioxygenase domain-containing protein</fullName>
    </recommendedName>
</protein>
<dbReference type="PANTHER" id="PTHR47991">
    <property type="entry name" value="OXOGLUTARATE/IRON-DEPENDENT DIOXYGENASE"/>
    <property type="match status" value="1"/>
</dbReference>
<dbReference type="Gene3D" id="2.60.120.330">
    <property type="entry name" value="B-lactam Antibiotic, Isopenicillin N Synthase, Chain"/>
    <property type="match status" value="1"/>
</dbReference>
<keyword evidence="1" id="KW-0479">Metal-binding</keyword>
<dbReference type="InterPro" id="IPR044861">
    <property type="entry name" value="IPNS-like_FE2OG_OXY"/>
</dbReference>
<dbReference type="InterPro" id="IPR005123">
    <property type="entry name" value="Oxoglu/Fe-dep_dioxygenase_dom"/>
</dbReference>
<dbReference type="AlphaFoldDB" id="A0A077PD46"/>
<evidence type="ECO:0000256" key="2">
    <source>
        <dbReference type="ARBA" id="ARBA00023004"/>
    </source>
</evidence>
<dbReference type="PROSITE" id="PS51471">
    <property type="entry name" value="FE2OG_OXY"/>
    <property type="match status" value="1"/>
</dbReference>
<evidence type="ECO:0000256" key="1">
    <source>
        <dbReference type="ARBA" id="ARBA00022723"/>
    </source>
</evidence>
<dbReference type="EMBL" id="CBSY010000042">
    <property type="protein sequence ID" value="CDH18572.1"/>
    <property type="molecule type" value="Genomic_DNA"/>
</dbReference>
<comment type="caution">
    <text evidence="4">The sequence shown here is derived from an EMBL/GenBank/DDBJ whole genome shotgun (WGS) entry which is preliminary data.</text>
</comment>
<name>A0A077PD46_XENBV</name>
<dbReference type="InterPro" id="IPR027443">
    <property type="entry name" value="IPNS-like_sf"/>
</dbReference>